<keyword evidence="13" id="KW-1185">Reference proteome</keyword>
<evidence type="ECO:0000256" key="2">
    <source>
        <dbReference type="ARBA" id="ARBA00006375"/>
    </source>
</evidence>
<dbReference type="InterPro" id="IPR018108">
    <property type="entry name" value="MCP_transmembrane"/>
</dbReference>
<comment type="subcellular location">
    <subcellularLocation>
        <location evidence="1">Mitochondrion inner membrane</location>
        <topology evidence="1">Multi-pass membrane protein</topology>
    </subcellularLocation>
</comment>
<name>A0ABQ0GD87_9PEZI</name>
<feature type="repeat" description="Solcar" evidence="10">
    <location>
        <begin position="336"/>
        <end position="421"/>
    </location>
</feature>
<keyword evidence="4 10" id="KW-0812">Transmembrane</keyword>
<evidence type="ECO:0000256" key="11">
    <source>
        <dbReference type="RuleBase" id="RU000488"/>
    </source>
</evidence>
<evidence type="ECO:0000256" key="4">
    <source>
        <dbReference type="ARBA" id="ARBA00022692"/>
    </source>
</evidence>
<feature type="repeat" description="Solcar" evidence="10">
    <location>
        <begin position="238"/>
        <end position="322"/>
    </location>
</feature>
<dbReference type="Pfam" id="PF00153">
    <property type="entry name" value="Mito_carr"/>
    <property type="match status" value="3"/>
</dbReference>
<keyword evidence="7" id="KW-1133">Transmembrane helix</keyword>
<evidence type="ECO:0000256" key="9">
    <source>
        <dbReference type="ARBA" id="ARBA00023136"/>
    </source>
</evidence>
<evidence type="ECO:0000256" key="8">
    <source>
        <dbReference type="ARBA" id="ARBA00023128"/>
    </source>
</evidence>
<evidence type="ECO:0000256" key="7">
    <source>
        <dbReference type="ARBA" id="ARBA00022989"/>
    </source>
</evidence>
<keyword evidence="5" id="KW-0677">Repeat</keyword>
<keyword evidence="3 11" id="KW-0813">Transport</keyword>
<dbReference type="PROSITE" id="PS50920">
    <property type="entry name" value="SOLCAR"/>
    <property type="match status" value="3"/>
</dbReference>
<dbReference type="InterPro" id="IPR044677">
    <property type="entry name" value="SLC25A3/Pic2/Mir1-like"/>
</dbReference>
<dbReference type="PANTHER" id="PTHR45671:SF12">
    <property type="entry name" value="MITOCHONDRIAL PHOSPHATE CARRIER PROTEIN"/>
    <property type="match status" value="1"/>
</dbReference>
<comment type="caution">
    <text evidence="12">The sequence shown here is derived from an EMBL/GenBank/DDBJ whole genome shotgun (WGS) entry which is preliminary data.</text>
</comment>
<dbReference type="PANTHER" id="PTHR45671">
    <property type="entry name" value="SOLUTE CARRIER FAMILY 25 (MITOCHONDRIAL CARRIER PHOSPHATE CARRIER), MEMBER 3, LIKE-RELATED-RELATED"/>
    <property type="match status" value="1"/>
</dbReference>
<evidence type="ECO:0000313" key="12">
    <source>
        <dbReference type="EMBL" id="GAB1315655.1"/>
    </source>
</evidence>
<proteinExistence type="inferred from homology"/>
<comment type="similarity">
    <text evidence="2 11">Belongs to the mitochondrial carrier (TC 2.A.29) family.</text>
</comment>
<evidence type="ECO:0000313" key="13">
    <source>
        <dbReference type="Proteomes" id="UP001628179"/>
    </source>
</evidence>
<gene>
    <name evidence="12" type="ORF">MFIFM68171_05865</name>
</gene>
<evidence type="ECO:0000256" key="10">
    <source>
        <dbReference type="PROSITE-ProRule" id="PRU00282"/>
    </source>
</evidence>
<dbReference type="RefSeq" id="XP_070917386.1">
    <property type="nucleotide sequence ID" value="XM_071061285.1"/>
</dbReference>
<keyword evidence="6" id="KW-0999">Mitochondrion inner membrane</keyword>
<sequence length="431" mass="44483">MVFVTRAISLTNFIVASSALGFQVCVLYPWHNRLDEDFEALKKEHLRVLESIKGTAAGAAHPGPGASTAAAAAAPSAEKSKGILGSLGGFAGWSINGPPSPSSSSSLVAAVQAVPQGAIFQPSSSSIATDSSLPDLSPITMYSRYALAGAVCCSFTHAILTPIDIIKTRIQLDPQSYNRGIVGGLRWVVAGEGAGALALGLGPTVAGYFLQGGFKFGGYEFLKASAIDALGYDAASANRYAVYLGSSALAEIAGDLALCPFEAVRIRLVSQPGFARGLWDGLARMAGEEGVHGLYSGLGPILMKQVPYTMASFVVYENTLEQIYKHVDKSAVSGTAITGINIASGLIAGVAAAVVSQPADTLLSKINKDKGATGESTFGRLLRLARGMGVRGSFAGIRARIIMVGGMTAVQFAIYGDIKKALGATSGIEIK</sequence>
<feature type="repeat" description="Solcar" evidence="10">
    <location>
        <begin position="140"/>
        <end position="225"/>
    </location>
</feature>
<dbReference type="Proteomes" id="UP001628179">
    <property type="component" value="Unassembled WGS sequence"/>
</dbReference>
<evidence type="ECO:0000256" key="6">
    <source>
        <dbReference type="ARBA" id="ARBA00022792"/>
    </source>
</evidence>
<reference evidence="12 13" key="1">
    <citation type="submission" date="2024-09" db="EMBL/GenBank/DDBJ databases">
        <title>Itraconazole resistance in Madurella fahalii resulting from another homologue of gene encoding cytochrome P450 14-alpha sterol demethylase (CYP51).</title>
        <authorList>
            <person name="Yoshioka I."/>
            <person name="Fahal A.H."/>
            <person name="Kaneko S."/>
            <person name="Yaguchi T."/>
        </authorList>
    </citation>
    <scope>NUCLEOTIDE SEQUENCE [LARGE SCALE GENOMIC DNA]</scope>
    <source>
        <strain evidence="12 13">IFM 68171</strain>
    </source>
</reference>
<dbReference type="EMBL" id="BAAFSV010000003">
    <property type="protein sequence ID" value="GAB1315655.1"/>
    <property type="molecule type" value="Genomic_DNA"/>
</dbReference>
<protein>
    <submittedName>
        <fullName evidence="12">Mitochondrial phosphate carrier protein</fullName>
    </submittedName>
</protein>
<dbReference type="Gene3D" id="1.50.40.10">
    <property type="entry name" value="Mitochondrial carrier domain"/>
    <property type="match status" value="1"/>
</dbReference>
<organism evidence="12 13">
    <name type="scientific">Madurella fahalii</name>
    <dbReference type="NCBI Taxonomy" id="1157608"/>
    <lineage>
        <taxon>Eukaryota</taxon>
        <taxon>Fungi</taxon>
        <taxon>Dikarya</taxon>
        <taxon>Ascomycota</taxon>
        <taxon>Pezizomycotina</taxon>
        <taxon>Sordariomycetes</taxon>
        <taxon>Sordariomycetidae</taxon>
        <taxon>Sordariales</taxon>
        <taxon>Sordariales incertae sedis</taxon>
        <taxon>Madurella</taxon>
    </lineage>
</organism>
<dbReference type="SUPFAM" id="SSF103506">
    <property type="entry name" value="Mitochondrial carrier"/>
    <property type="match status" value="1"/>
</dbReference>
<evidence type="ECO:0000256" key="1">
    <source>
        <dbReference type="ARBA" id="ARBA00004448"/>
    </source>
</evidence>
<dbReference type="GeneID" id="98176608"/>
<evidence type="ECO:0000256" key="5">
    <source>
        <dbReference type="ARBA" id="ARBA00022737"/>
    </source>
</evidence>
<evidence type="ECO:0000256" key="3">
    <source>
        <dbReference type="ARBA" id="ARBA00022448"/>
    </source>
</evidence>
<keyword evidence="8" id="KW-0496">Mitochondrion</keyword>
<dbReference type="InterPro" id="IPR023395">
    <property type="entry name" value="MCP_dom_sf"/>
</dbReference>
<keyword evidence="9 10" id="KW-0472">Membrane</keyword>
<accession>A0ABQ0GD87</accession>